<organism evidence="1 2">
    <name type="scientific">Paramuricea clavata</name>
    <name type="common">Red gorgonian</name>
    <name type="synonym">Violescent sea-whip</name>
    <dbReference type="NCBI Taxonomy" id="317549"/>
    <lineage>
        <taxon>Eukaryota</taxon>
        <taxon>Metazoa</taxon>
        <taxon>Cnidaria</taxon>
        <taxon>Anthozoa</taxon>
        <taxon>Octocorallia</taxon>
        <taxon>Malacalcyonacea</taxon>
        <taxon>Plexauridae</taxon>
        <taxon>Paramuricea</taxon>
    </lineage>
</organism>
<protein>
    <submittedName>
        <fullName evidence="1">Uncharacterized protein</fullName>
    </submittedName>
</protein>
<dbReference type="Proteomes" id="UP001152795">
    <property type="component" value="Unassembled WGS sequence"/>
</dbReference>
<sequence>AFENIFYYAKPKELTIDIRLRVQTDHQNGLTNYRRWQLCRQEDFQLILTEFIKQRGGRQGGSTILPSSNLRLSAK</sequence>
<dbReference type="EMBL" id="CACRXK020003707">
    <property type="protein sequence ID" value="CAB3999932.1"/>
    <property type="molecule type" value="Genomic_DNA"/>
</dbReference>
<feature type="non-terminal residue" evidence="1">
    <location>
        <position position="75"/>
    </location>
</feature>
<reference evidence="1" key="1">
    <citation type="submission" date="2020-04" db="EMBL/GenBank/DDBJ databases">
        <authorList>
            <person name="Alioto T."/>
            <person name="Alioto T."/>
            <person name="Gomez Garrido J."/>
        </authorList>
    </citation>
    <scope>NUCLEOTIDE SEQUENCE</scope>
    <source>
        <strain evidence="1">A484AB</strain>
    </source>
</reference>
<name>A0A6S7I0D6_PARCT</name>
<accession>A0A6S7I0D6</accession>
<keyword evidence="2" id="KW-1185">Reference proteome</keyword>
<proteinExistence type="predicted"/>
<gene>
    <name evidence="1" type="ORF">PACLA_8A063888</name>
</gene>
<evidence type="ECO:0000313" key="1">
    <source>
        <dbReference type="EMBL" id="CAB3999932.1"/>
    </source>
</evidence>
<comment type="caution">
    <text evidence="1">The sequence shown here is derived from an EMBL/GenBank/DDBJ whole genome shotgun (WGS) entry which is preliminary data.</text>
</comment>
<evidence type="ECO:0000313" key="2">
    <source>
        <dbReference type="Proteomes" id="UP001152795"/>
    </source>
</evidence>
<dbReference type="AlphaFoldDB" id="A0A6S7I0D6"/>